<evidence type="ECO:0000313" key="3">
    <source>
        <dbReference type="Proteomes" id="UP001163821"/>
    </source>
</evidence>
<feature type="domain" description="Ribbon-helix-helix protein CopG" evidence="1">
    <location>
        <begin position="9"/>
        <end position="47"/>
    </location>
</feature>
<dbReference type="RefSeq" id="WP_282592094.1">
    <property type="nucleotide sequence ID" value="NZ_JAPAAF010000017.1"/>
</dbReference>
<organism evidence="2 3">
    <name type="scientific">Gaoshiqia sediminis</name>
    <dbReference type="NCBI Taxonomy" id="2986998"/>
    <lineage>
        <taxon>Bacteria</taxon>
        <taxon>Pseudomonadati</taxon>
        <taxon>Bacteroidota</taxon>
        <taxon>Bacteroidia</taxon>
        <taxon>Marinilabiliales</taxon>
        <taxon>Prolixibacteraceae</taxon>
        <taxon>Gaoshiqia</taxon>
    </lineage>
</organism>
<dbReference type="Proteomes" id="UP001163821">
    <property type="component" value="Unassembled WGS sequence"/>
</dbReference>
<dbReference type="EMBL" id="JAPAAF010000017">
    <property type="protein sequence ID" value="MCW0483493.1"/>
    <property type="molecule type" value="Genomic_DNA"/>
</dbReference>
<proteinExistence type="predicted"/>
<evidence type="ECO:0000313" key="2">
    <source>
        <dbReference type="EMBL" id="MCW0483493.1"/>
    </source>
</evidence>
<dbReference type="Pfam" id="PF01402">
    <property type="entry name" value="RHH_1"/>
    <property type="match status" value="1"/>
</dbReference>
<sequence>MDHSLSCLVSARLTIEDSRYLEYMCAKRQMSRSEFVRQLIIHEIKKEEIKAEHEQ</sequence>
<reference evidence="2" key="1">
    <citation type="submission" date="2022-10" db="EMBL/GenBank/DDBJ databases">
        <title>Gaoshiqiia sediminis gen. nov., sp. nov., isolated from coastal sediment.</title>
        <authorList>
            <person name="Yu W.X."/>
            <person name="Mu D.S."/>
            <person name="Du J.Z."/>
            <person name="Liang Y.Q."/>
        </authorList>
    </citation>
    <scope>NUCLEOTIDE SEQUENCE</scope>
    <source>
        <strain evidence="2">A06</strain>
    </source>
</reference>
<evidence type="ECO:0000259" key="1">
    <source>
        <dbReference type="Pfam" id="PF01402"/>
    </source>
</evidence>
<protein>
    <submittedName>
        <fullName evidence="2">Ribbon-helix-helix protein, CopG family</fullName>
    </submittedName>
</protein>
<gene>
    <name evidence="2" type="ORF">N2K84_12185</name>
</gene>
<dbReference type="GO" id="GO:0006355">
    <property type="term" value="P:regulation of DNA-templated transcription"/>
    <property type="evidence" value="ECO:0007669"/>
    <property type="project" value="InterPro"/>
</dbReference>
<accession>A0AA41Y9L7</accession>
<dbReference type="AlphaFoldDB" id="A0AA41Y9L7"/>
<comment type="caution">
    <text evidence="2">The sequence shown here is derived from an EMBL/GenBank/DDBJ whole genome shotgun (WGS) entry which is preliminary data.</text>
</comment>
<name>A0AA41Y9L7_9BACT</name>
<keyword evidence="3" id="KW-1185">Reference proteome</keyword>
<dbReference type="InterPro" id="IPR002145">
    <property type="entry name" value="CopG"/>
</dbReference>